<feature type="transmembrane region" description="Helical" evidence="7">
    <location>
        <begin position="275"/>
        <end position="296"/>
    </location>
</feature>
<evidence type="ECO:0000256" key="6">
    <source>
        <dbReference type="ARBA" id="ARBA00023136"/>
    </source>
</evidence>
<evidence type="ECO:0000256" key="4">
    <source>
        <dbReference type="ARBA" id="ARBA00022692"/>
    </source>
</evidence>
<feature type="transmembrane region" description="Helical" evidence="7">
    <location>
        <begin position="397"/>
        <end position="425"/>
    </location>
</feature>
<feature type="transmembrane region" description="Helical" evidence="7">
    <location>
        <begin position="6"/>
        <end position="35"/>
    </location>
</feature>
<dbReference type="InterPro" id="IPR010656">
    <property type="entry name" value="DctM"/>
</dbReference>
<dbReference type="EMBL" id="JALIDZ010000007">
    <property type="protein sequence ID" value="MCT8973405.1"/>
    <property type="molecule type" value="Genomic_DNA"/>
</dbReference>
<comment type="caution">
    <text evidence="7">Lacks conserved residue(s) required for the propagation of feature annotation.</text>
</comment>
<dbReference type="Pfam" id="PF06808">
    <property type="entry name" value="DctM"/>
    <property type="match status" value="1"/>
</dbReference>
<reference evidence="9 10" key="1">
    <citation type="submission" date="2022-04" db="EMBL/GenBank/DDBJ databases">
        <authorList>
            <person name="Ye Y.-Q."/>
            <person name="Du Z.-J."/>
        </authorList>
    </citation>
    <scope>NUCLEOTIDE SEQUENCE [LARGE SCALE GENOMIC DNA]</scope>
    <source>
        <strain evidence="9 10">A6E488</strain>
    </source>
</reference>
<evidence type="ECO:0000256" key="7">
    <source>
        <dbReference type="RuleBase" id="RU369079"/>
    </source>
</evidence>
<keyword evidence="7" id="KW-0813">Transport</keyword>
<accession>A0AAW5R234</accession>
<evidence type="ECO:0000313" key="9">
    <source>
        <dbReference type="EMBL" id="MCT8973405.1"/>
    </source>
</evidence>
<keyword evidence="6 7" id="KW-0472">Membrane</keyword>
<feature type="domain" description="TRAP C4-dicarboxylate transport system permease DctM subunit" evidence="8">
    <location>
        <begin position="8"/>
        <end position="420"/>
    </location>
</feature>
<evidence type="ECO:0000256" key="1">
    <source>
        <dbReference type="ARBA" id="ARBA00004429"/>
    </source>
</evidence>
<dbReference type="InterPro" id="IPR004681">
    <property type="entry name" value="TRAP_DctM"/>
</dbReference>
<comment type="subunit">
    <text evidence="7">The complex comprises the extracytoplasmic solute receptor protein and the two transmembrane proteins.</text>
</comment>
<keyword evidence="10" id="KW-1185">Reference proteome</keyword>
<dbReference type="PIRSF" id="PIRSF006066">
    <property type="entry name" value="HI0050"/>
    <property type="match status" value="1"/>
</dbReference>
<name>A0AAW5R234_9HYPH</name>
<evidence type="ECO:0000259" key="8">
    <source>
        <dbReference type="Pfam" id="PF06808"/>
    </source>
</evidence>
<feature type="transmembrane region" description="Helical" evidence="7">
    <location>
        <begin position="245"/>
        <end position="263"/>
    </location>
</feature>
<keyword evidence="2" id="KW-1003">Cell membrane</keyword>
<comment type="subcellular location">
    <subcellularLocation>
        <location evidence="1 7">Cell inner membrane</location>
        <topology evidence="1 7">Multi-pass membrane protein</topology>
    </subcellularLocation>
</comment>
<dbReference type="NCBIfam" id="TIGR00786">
    <property type="entry name" value="dctM"/>
    <property type="match status" value="1"/>
</dbReference>
<feature type="transmembrane region" description="Helical" evidence="7">
    <location>
        <begin position="56"/>
        <end position="77"/>
    </location>
</feature>
<feature type="transmembrane region" description="Helical" evidence="7">
    <location>
        <begin position="143"/>
        <end position="165"/>
    </location>
</feature>
<protein>
    <recommendedName>
        <fullName evidence="7">TRAP transporter large permease protein</fullName>
    </recommendedName>
</protein>
<organism evidence="9 10">
    <name type="scientific">Microbaculum marinisediminis</name>
    <dbReference type="NCBI Taxonomy" id="2931392"/>
    <lineage>
        <taxon>Bacteria</taxon>
        <taxon>Pseudomonadati</taxon>
        <taxon>Pseudomonadota</taxon>
        <taxon>Alphaproteobacteria</taxon>
        <taxon>Hyphomicrobiales</taxon>
        <taxon>Tepidamorphaceae</taxon>
        <taxon>Microbaculum</taxon>
    </lineage>
</organism>
<keyword evidence="4 7" id="KW-0812">Transmembrane</keyword>
<evidence type="ECO:0000313" key="10">
    <source>
        <dbReference type="Proteomes" id="UP001320898"/>
    </source>
</evidence>
<sequence>MIDWIVGIVVLLVLIAGGIPIAFSMTLVAFVGIVVKIGLAPAMALLGQVFYDNGMSYTLSVMPLFVLMGNFVLKAGLADDMYAAANAWLRHYRGGLAMATVVACGGFSSVCGSSLATAATMARVSMPSMRRYGYSDTLATGSIAAGGTLGILIPPSIVLVLYGVITQQDIGKLFLAGILPGLVGVLGYLIAVRLSLLIRAEHQHDIEALPFLERVRATKGVIGVLGLFACVMGGIYLGIFTATEAAGIGAFGAFLLAALRRRLTWATLYEILVETARMTAMLFLVLFGALLFSNFVNLAGMPNDLRDWITALGAHPTAVIIVILLIYLVLGAVLESISMMLLTVPVFFPVVVGLGIDPIWFGIFVVVAIEISLITPPVGLNVFVLKSIVPEVPTGTIFKGVVPFIAVDIVRVALLIAVPSLALLIPSTM</sequence>
<feature type="transmembrane region" description="Helical" evidence="7">
    <location>
        <begin position="308"/>
        <end position="330"/>
    </location>
</feature>
<comment type="function">
    <text evidence="7">Part of the tripartite ATP-independent periplasmic (TRAP) transport system.</text>
</comment>
<dbReference type="RefSeq" id="WP_261616975.1">
    <property type="nucleotide sequence ID" value="NZ_JALIDZ010000007.1"/>
</dbReference>
<dbReference type="AlphaFoldDB" id="A0AAW5R234"/>
<feature type="transmembrane region" description="Helical" evidence="7">
    <location>
        <begin position="97"/>
        <end position="122"/>
    </location>
</feature>
<gene>
    <name evidence="9" type="ORF">MUB46_16205</name>
</gene>
<evidence type="ECO:0000256" key="3">
    <source>
        <dbReference type="ARBA" id="ARBA00022519"/>
    </source>
</evidence>
<comment type="caution">
    <text evidence="9">The sequence shown here is derived from an EMBL/GenBank/DDBJ whole genome shotgun (WGS) entry which is preliminary data.</text>
</comment>
<keyword evidence="5 7" id="KW-1133">Transmembrane helix</keyword>
<dbReference type="PANTHER" id="PTHR33362:SF5">
    <property type="entry name" value="C4-DICARBOXYLATE TRAP TRANSPORTER LARGE PERMEASE PROTEIN DCTM"/>
    <property type="match status" value="1"/>
</dbReference>
<dbReference type="Proteomes" id="UP001320898">
    <property type="component" value="Unassembled WGS sequence"/>
</dbReference>
<comment type="similarity">
    <text evidence="7">Belongs to the TRAP transporter large permease family.</text>
</comment>
<proteinExistence type="inferred from homology"/>
<evidence type="ECO:0000256" key="2">
    <source>
        <dbReference type="ARBA" id="ARBA00022475"/>
    </source>
</evidence>
<feature type="transmembrane region" description="Helical" evidence="7">
    <location>
        <begin position="177"/>
        <end position="199"/>
    </location>
</feature>
<evidence type="ECO:0000256" key="5">
    <source>
        <dbReference type="ARBA" id="ARBA00022989"/>
    </source>
</evidence>
<dbReference type="GO" id="GO:0022857">
    <property type="term" value="F:transmembrane transporter activity"/>
    <property type="evidence" value="ECO:0007669"/>
    <property type="project" value="UniProtKB-UniRule"/>
</dbReference>
<dbReference type="GO" id="GO:0005886">
    <property type="term" value="C:plasma membrane"/>
    <property type="evidence" value="ECO:0007669"/>
    <property type="project" value="UniProtKB-SubCell"/>
</dbReference>
<dbReference type="PANTHER" id="PTHR33362">
    <property type="entry name" value="SIALIC ACID TRAP TRANSPORTER PERMEASE PROTEIN SIAT-RELATED"/>
    <property type="match status" value="1"/>
</dbReference>
<keyword evidence="3 7" id="KW-0997">Cell inner membrane</keyword>